<evidence type="ECO:0000313" key="3">
    <source>
        <dbReference type="Proteomes" id="UP000060390"/>
    </source>
</evidence>
<evidence type="ECO:0000313" key="4">
    <source>
        <dbReference type="Proteomes" id="UP000069906"/>
    </source>
</evidence>
<sequence length="65" mass="6934">MAVKRLARSFVVLSLLVIGALTAYHHYVDGKTPSSAALDAATEYERGVSTIASVAVDVVRNRTKS</sequence>
<evidence type="ECO:0000313" key="2">
    <source>
        <dbReference type="EMBL" id="ALG81885.1"/>
    </source>
</evidence>
<dbReference type="HOGENOM" id="CLU_2839257_0_0_2"/>
<dbReference type="EMBL" id="CP008874">
    <property type="protein sequence ID" value="AKH97489.1"/>
    <property type="molecule type" value="Genomic_DNA"/>
</dbReference>
<reference evidence="3" key="2">
    <citation type="submission" date="2015-05" db="EMBL/GenBank/DDBJ databases">
        <title>Complete genome sequence of Halanaeroarchaeum sulfurireducens type strain M27-SA2, a sulfate-reducer haloarchaeon from marine anoxic lake Medee.</title>
        <authorList>
            <person name="Messina E."/>
            <person name="Kublanov I.V."/>
            <person name="Toshchakov S."/>
            <person name="Arcadi E."/>
            <person name="La Spada G."/>
            <person name="La Cono V."/>
            <person name="Yakimov M.M."/>
        </authorList>
    </citation>
    <scope>NUCLEOTIDE SEQUENCE [LARGE SCALE GENOMIC DNA]</scope>
    <source>
        <strain evidence="3">M27-SA2</strain>
    </source>
</reference>
<dbReference type="Proteomes" id="UP000060390">
    <property type="component" value="Chromosome"/>
</dbReference>
<name>A0A0F7PCX5_9EURY</name>
<reference evidence="1 4" key="1">
    <citation type="journal article" date="2015" name="ISME J.">
        <title>Elemental sulfur and acetate can support life of a novel strictly anaerobic haloarchaeon.</title>
        <authorList>
            <person name="Sorokin D.Y."/>
            <person name="Kublanov I.V."/>
            <person name="Gavrilov S.N."/>
            <person name="Rojo D."/>
            <person name="Roman P."/>
            <person name="Golyshin P.N."/>
            <person name="Slepak V.Z."/>
            <person name="Smedile F."/>
            <person name="Ferrer M."/>
            <person name="Messina E."/>
            <person name="La Cono V."/>
            <person name="Yakimov M.M."/>
        </authorList>
    </citation>
    <scope>NUCLEOTIDE SEQUENCE [LARGE SCALE GENOMIC DNA]</scope>
    <source>
        <strain evidence="1 4">HSR2</strain>
    </source>
</reference>
<reference evidence="2 3" key="3">
    <citation type="journal article" date="2016" name="Stand. Genomic Sci.">
        <title>Complete genome sequence of 'Halanaeroarchaeum sulfurireducens' M27-SA2, a sulfur-reducing and acetate-oxidizing haloarchaeon from the deep-sea hypersaline anoxic lake Medee.</title>
        <authorList>
            <person name="Messina E."/>
            <person name="Sorokin D.Y."/>
            <person name="Kublanov I.V."/>
            <person name="Toshchakov S."/>
            <person name="Lopatina A."/>
            <person name="Arcadi E."/>
            <person name="Smedile F."/>
            <person name="La Spada G."/>
            <person name="La Cono V."/>
            <person name="Yakimov M.M."/>
        </authorList>
    </citation>
    <scope>NUCLEOTIDE SEQUENCE [LARGE SCALE GENOMIC DNA]</scope>
    <source>
        <strain evidence="2 3">M27-SA2</strain>
    </source>
</reference>
<dbReference type="KEGG" id="hsf:HLASA_0989"/>
<gene>
    <name evidence="2" type="ORF">HLASA_0989</name>
    <name evidence="1" type="ORF">HLASF_1000</name>
</gene>
<accession>A0A0F7PCX5</accession>
<dbReference type="RefSeq" id="WP_050048240.1">
    <property type="nucleotide sequence ID" value="NZ_CP008874.1"/>
</dbReference>
<proteinExistence type="predicted"/>
<dbReference type="EMBL" id="CP011564">
    <property type="protein sequence ID" value="ALG81885.1"/>
    <property type="molecule type" value="Genomic_DNA"/>
</dbReference>
<keyword evidence="4" id="KW-1185">Reference proteome</keyword>
<evidence type="ECO:0000313" key="1">
    <source>
        <dbReference type="EMBL" id="AKH97489.1"/>
    </source>
</evidence>
<dbReference type="KEGG" id="hsu:HLASF_1000"/>
<protein>
    <submittedName>
        <fullName evidence="1">Uncharacterized protein</fullName>
    </submittedName>
</protein>
<dbReference type="AlphaFoldDB" id="A0A0F7PCX5"/>
<dbReference type="GeneID" id="26010345"/>
<organism evidence="1 4">
    <name type="scientific">Halanaeroarchaeum sulfurireducens</name>
    <dbReference type="NCBI Taxonomy" id="1604004"/>
    <lineage>
        <taxon>Archaea</taxon>
        <taxon>Methanobacteriati</taxon>
        <taxon>Methanobacteriota</taxon>
        <taxon>Stenosarchaea group</taxon>
        <taxon>Halobacteria</taxon>
        <taxon>Halobacteriales</taxon>
        <taxon>Halobacteriaceae</taxon>
        <taxon>Halanaeroarchaeum</taxon>
    </lineage>
</organism>
<dbReference type="Proteomes" id="UP000069906">
    <property type="component" value="Chromosome"/>
</dbReference>